<name>A0ACD5TVY7_AVESA</name>
<protein>
    <submittedName>
        <fullName evidence="1">Uncharacterized protein</fullName>
    </submittedName>
</protein>
<dbReference type="Proteomes" id="UP001732700">
    <property type="component" value="Chromosome 1D"/>
</dbReference>
<reference evidence="1" key="2">
    <citation type="submission" date="2025-09" db="UniProtKB">
        <authorList>
            <consortium name="EnsemblPlants"/>
        </authorList>
    </citation>
    <scope>IDENTIFICATION</scope>
</reference>
<accession>A0ACD5TVY7</accession>
<sequence>MDEEEEPTGQQVRLKEEHGVPGRRRVLHLSFARPAMSGRDYEGPAWKPFSSLHVYLGDSKVASLPLPESDDDLEAWWRPFEFAMGWEWPRLCLCLEAVREDYGVDNSTGRVVVFRPEEPHTSGHSAVIGAAVVPLLEALVLGDDDDDGSAKEVEKKRRLEQELNLAEGTHVFQERVKLQGWRARDAGGELANVVGGSVVVLLYMSEHNHDHDAGPGCSDCICQRFEIVLHKTIHTISGNVHHFIDLFEIAFPIHILFTATVPQMFPIYNCYNI</sequence>
<reference evidence="1" key="1">
    <citation type="submission" date="2021-05" db="EMBL/GenBank/DDBJ databases">
        <authorList>
            <person name="Scholz U."/>
            <person name="Mascher M."/>
            <person name="Fiebig A."/>
        </authorList>
    </citation>
    <scope>NUCLEOTIDE SEQUENCE [LARGE SCALE GENOMIC DNA]</scope>
</reference>
<dbReference type="EnsemblPlants" id="AVESA.00010b.r2.1DG0137600.1">
    <property type="protein sequence ID" value="AVESA.00010b.r2.1DG0137600.1.CDS"/>
    <property type="gene ID" value="AVESA.00010b.r2.1DG0137600"/>
</dbReference>
<evidence type="ECO:0000313" key="1">
    <source>
        <dbReference type="EnsemblPlants" id="AVESA.00010b.r2.1DG0137600.1.CDS"/>
    </source>
</evidence>
<evidence type="ECO:0000313" key="2">
    <source>
        <dbReference type="Proteomes" id="UP001732700"/>
    </source>
</evidence>
<proteinExistence type="predicted"/>
<keyword evidence="2" id="KW-1185">Reference proteome</keyword>
<organism evidence="1 2">
    <name type="scientific">Avena sativa</name>
    <name type="common">Oat</name>
    <dbReference type="NCBI Taxonomy" id="4498"/>
    <lineage>
        <taxon>Eukaryota</taxon>
        <taxon>Viridiplantae</taxon>
        <taxon>Streptophyta</taxon>
        <taxon>Embryophyta</taxon>
        <taxon>Tracheophyta</taxon>
        <taxon>Spermatophyta</taxon>
        <taxon>Magnoliopsida</taxon>
        <taxon>Liliopsida</taxon>
        <taxon>Poales</taxon>
        <taxon>Poaceae</taxon>
        <taxon>BOP clade</taxon>
        <taxon>Pooideae</taxon>
        <taxon>Poodae</taxon>
        <taxon>Poeae</taxon>
        <taxon>Poeae Chloroplast Group 1 (Aveneae type)</taxon>
        <taxon>Aveninae</taxon>
        <taxon>Avena</taxon>
    </lineage>
</organism>